<proteinExistence type="predicted"/>
<evidence type="ECO:0000313" key="1">
    <source>
        <dbReference type="EMBL" id="MET3771739.1"/>
    </source>
</evidence>
<organism evidence="1 2">
    <name type="scientific">Arthrobacter nitrophenolicus</name>
    <dbReference type="NCBI Taxonomy" id="683150"/>
    <lineage>
        <taxon>Bacteria</taxon>
        <taxon>Bacillati</taxon>
        <taxon>Actinomycetota</taxon>
        <taxon>Actinomycetes</taxon>
        <taxon>Micrococcales</taxon>
        <taxon>Micrococcaceae</taxon>
        <taxon>Arthrobacter</taxon>
    </lineage>
</organism>
<reference evidence="1" key="1">
    <citation type="submission" date="2024-06" db="EMBL/GenBank/DDBJ databases">
        <title>Genomic Encyclopedia of Type Strains, Phase IV (KMG-IV): sequencing the most valuable type-strain genomes for metagenomic binning, comparative biology and taxonomic classification.</title>
        <authorList>
            <person name="Goeker M."/>
        </authorList>
    </citation>
    <scope>NUCLEOTIDE SEQUENCE</scope>
    <source>
        <strain evidence="1">SJCon</strain>
    </source>
</reference>
<evidence type="ECO:0000313" key="2">
    <source>
        <dbReference type="Proteomes" id="UP001549207"/>
    </source>
</evidence>
<comment type="caution">
    <text evidence="1">The sequence shown here is derived from an EMBL/GenBank/DDBJ whole genome shotgun (WGS) entry which is preliminary data.</text>
</comment>
<dbReference type="EMBL" id="JBEPNJ010000004">
    <property type="protein sequence ID" value="MET3771739.1"/>
    <property type="molecule type" value="Genomic_DNA"/>
</dbReference>
<keyword evidence="2" id="KW-1185">Reference proteome</keyword>
<gene>
    <name evidence="1" type="ORF">ABIC98_001376</name>
</gene>
<accession>A0ACC6TDE6</accession>
<dbReference type="Proteomes" id="UP001549207">
    <property type="component" value="Unassembled WGS sequence"/>
</dbReference>
<protein>
    <submittedName>
        <fullName evidence="1">Peptidoglycan/LPS O-acetylase OafA/YrhL</fullName>
    </submittedName>
</protein>
<sequence length="715" mass="76302">MATSILSKFAPKKSFGKSGGSGLRPDIQGLRAFAVTVVILDHMVGWPSGGFVGVDIFFVISGFVITASLLREHAKTGHISFTGFYRRRIKRILPASTLTLLITVAAAYFLFGQGRFLSTAFDGLWAFLFSANWNFAAAGTDYFQAAGPVSPLQHFWSLAVEEQFYFVWPWLLLGILLLAVRTGREDYARKMGALGIVIICAASFAWAMLESTSAPTSAYFSTISRAWELGVGALLAFLAPYASRIPFTARRFVAWTGLIGMLASLFIISSKSVFPAPTGLLPVLSAALFIFAGTAASEHPGLQPFTNPVSRYLGDISYSLYLWHFPVIIFAESLVPERNLAFYLSVAAIILAVSAYAYHLVEDPIRKSTWLDPKARVRDKQPMRDSYKLTALSLLAVTSLAVSGLALSQPAQVPEASITLPVPTASENVDASTAAGALAVEIRAALTATEWPAFDPPIGNMANQRVPQWTENGCLDVTAGNLDKCVYGSADAAKTAVVMGDSIATSWLPAVIGALEPAGYRIQALTKQACPVAWAKVFPSQNSSTPYDACTAHQAWAAETVKGMNPDLIILSDSALSLKRLVSNAEGPAAGDEWSTAYGAALDSLPPSSQVITLVTPPGAKNMQECYTPLSSPSDCSGSITREWETLKTTEAAATTAKGKTFIDTKDWFCLEGTCPSFAGNRAIYADAGHLTGIFSAELAPVVAEAFTKAGVPGL</sequence>
<name>A0ACC6TDE6_9MICC</name>